<dbReference type="InterPro" id="IPR011010">
    <property type="entry name" value="DNA_brk_join_enz"/>
</dbReference>
<dbReference type="InterPro" id="IPR002104">
    <property type="entry name" value="Integrase_catalytic"/>
</dbReference>
<evidence type="ECO:0000256" key="1">
    <source>
        <dbReference type="ARBA" id="ARBA00008857"/>
    </source>
</evidence>
<evidence type="ECO:0000313" key="8">
    <source>
        <dbReference type="Proteomes" id="UP000182567"/>
    </source>
</evidence>
<keyword evidence="2" id="KW-0229">DNA integration</keyword>
<dbReference type="PANTHER" id="PTHR30629:SF6">
    <property type="entry name" value="PROPHAGE INTEGRASE INTA-RELATED"/>
    <property type="match status" value="1"/>
</dbReference>
<gene>
    <name evidence="7" type="ORF">BLL42_09700</name>
</gene>
<dbReference type="PROSITE" id="PS51898">
    <property type="entry name" value="TYR_RECOMBINASE"/>
    <property type="match status" value="1"/>
</dbReference>
<dbReference type="GO" id="GO:0015074">
    <property type="term" value="P:DNA integration"/>
    <property type="evidence" value="ECO:0007669"/>
    <property type="project" value="UniProtKB-KW"/>
</dbReference>
<protein>
    <submittedName>
        <fullName evidence="7">Integrase</fullName>
    </submittedName>
</protein>
<keyword evidence="3" id="KW-0238">DNA-binding</keyword>
<name>A0A1J0EIW5_9PSED</name>
<dbReference type="SUPFAM" id="SSF56349">
    <property type="entry name" value="DNA breaking-rejoining enzymes"/>
    <property type="match status" value="1"/>
</dbReference>
<dbReference type="Gene3D" id="1.10.443.10">
    <property type="entry name" value="Intergrase catalytic core"/>
    <property type="match status" value="1"/>
</dbReference>
<evidence type="ECO:0000256" key="5">
    <source>
        <dbReference type="SAM" id="MobiDB-lite"/>
    </source>
</evidence>
<dbReference type="Proteomes" id="UP000182567">
    <property type="component" value="Chromosome"/>
</dbReference>
<dbReference type="AlphaFoldDB" id="A0A1J0EIW5"/>
<dbReference type="PANTHER" id="PTHR30629">
    <property type="entry name" value="PROPHAGE INTEGRASE"/>
    <property type="match status" value="1"/>
</dbReference>
<feature type="region of interest" description="Disordered" evidence="5">
    <location>
        <begin position="399"/>
        <end position="457"/>
    </location>
</feature>
<keyword evidence="4" id="KW-0233">DNA recombination</keyword>
<dbReference type="Pfam" id="PF00589">
    <property type="entry name" value="Phage_integrase"/>
    <property type="match status" value="1"/>
</dbReference>
<organism evidence="7 8">
    <name type="scientific">Pseudomonas frederiksbergensis</name>
    <dbReference type="NCBI Taxonomy" id="104087"/>
    <lineage>
        <taxon>Bacteria</taxon>
        <taxon>Pseudomonadati</taxon>
        <taxon>Pseudomonadota</taxon>
        <taxon>Gammaproteobacteria</taxon>
        <taxon>Pseudomonadales</taxon>
        <taxon>Pseudomonadaceae</taxon>
        <taxon>Pseudomonas</taxon>
    </lineage>
</organism>
<accession>A0A1J0EIW5</accession>
<feature type="compositionally biased region" description="Polar residues" evidence="5">
    <location>
        <begin position="414"/>
        <end position="441"/>
    </location>
</feature>
<dbReference type="CDD" id="cd00801">
    <property type="entry name" value="INT_P4_C"/>
    <property type="match status" value="1"/>
</dbReference>
<evidence type="ECO:0000256" key="2">
    <source>
        <dbReference type="ARBA" id="ARBA00022908"/>
    </source>
</evidence>
<dbReference type="GO" id="GO:0006310">
    <property type="term" value="P:DNA recombination"/>
    <property type="evidence" value="ECO:0007669"/>
    <property type="project" value="UniProtKB-KW"/>
</dbReference>
<proteinExistence type="inferred from homology"/>
<dbReference type="InterPro" id="IPR013762">
    <property type="entry name" value="Integrase-like_cat_sf"/>
</dbReference>
<reference evidence="8" key="1">
    <citation type="submission" date="2016-10" db="EMBL/GenBank/DDBJ databases">
        <title>Pseudomonas frederiksbergensis ERGS4:02 complete genome.</title>
        <authorList>
            <person name="Kumar R."/>
            <person name="Acharya V."/>
            <person name="Singh D."/>
        </authorList>
    </citation>
    <scope>NUCLEOTIDE SEQUENCE [LARGE SCALE GENOMIC DNA]</scope>
    <source>
        <strain evidence="8">ERGS4:02</strain>
    </source>
</reference>
<sequence>MTISEPKTLTVVISDIEIRRHAGGETRQLRDIRHPELRFRYSTSDRNKGAWHVVVRGKWGKAGNYPSINAKLMISTLPTILARRAVDPKAASTTTAWHTVGEVLNWYADRMGRDRGLSDKRKASAQSALRCHLTPRLQDVTLASLDRASLDRLLMWPMQERYALSFVRSVYGVLAVAFRQAMRLGLITVNPMADLKYTDFVQTRIKPKPARLRGDDLPTLLHDLTERIEHAPLESMLALMMLCHGTRLGETRLARWKNLNLTTRQWFIPAPDTKTKAEHTLPLTEQTCALIERYRSMQQAAGYQGPLLFPGRSGTAISATNASTLFAGLAKGAWSSHDLRKVARTAWADLGVDYMVGEMLLNHAMKDLDATYIHTTAEGMKRKALETWHQHLDRHGFDALHGGTYPGQAADPSPAQTTNNGACSDSPHPSQGRIQNDSARTGQPPALWGQFTQWTAD</sequence>
<evidence type="ECO:0000256" key="4">
    <source>
        <dbReference type="ARBA" id="ARBA00023172"/>
    </source>
</evidence>
<feature type="domain" description="Tyr recombinase" evidence="6">
    <location>
        <begin position="207"/>
        <end position="385"/>
    </location>
</feature>
<dbReference type="InterPro" id="IPR010998">
    <property type="entry name" value="Integrase_recombinase_N"/>
</dbReference>
<dbReference type="InterPro" id="IPR050808">
    <property type="entry name" value="Phage_Integrase"/>
</dbReference>
<evidence type="ECO:0000313" key="7">
    <source>
        <dbReference type="EMBL" id="APC15990.1"/>
    </source>
</evidence>
<dbReference type="EMBL" id="CP017886">
    <property type="protein sequence ID" value="APC15990.1"/>
    <property type="molecule type" value="Genomic_DNA"/>
</dbReference>
<evidence type="ECO:0000259" key="6">
    <source>
        <dbReference type="PROSITE" id="PS51898"/>
    </source>
</evidence>
<dbReference type="GO" id="GO:0003677">
    <property type="term" value="F:DNA binding"/>
    <property type="evidence" value="ECO:0007669"/>
    <property type="project" value="UniProtKB-KW"/>
</dbReference>
<dbReference type="Gene3D" id="1.10.150.130">
    <property type="match status" value="1"/>
</dbReference>
<evidence type="ECO:0000256" key="3">
    <source>
        <dbReference type="ARBA" id="ARBA00023125"/>
    </source>
</evidence>
<comment type="similarity">
    <text evidence="1">Belongs to the 'phage' integrase family.</text>
</comment>